<sequence length="160" mass="18483">KDDGAIRISSLTHGDVEEKFKQLNDDPDSILPMSLIYQHTANNPDQVTQAIRKFYFNGAENITLEMVPQLTKLYTDNLFTKGAMESVRRHSGPVFLYHFAYNQSFSLCSEYFDNPWHPGVCHLDELLYLFPMEGNAPKLVQNDPDYTMSKHMIELWTNFA</sequence>
<dbReference type="Gene3D" id="3.40.50.1820">
    <property type="entry name" value="alpha/beta hydrolase"/>
    <property type="match status" value="1"/>
</dbReference>
<dbReference type="GO" id="GO:0052689">
    <property type="term" value="F:carboxylic ester hydrolase activity"/>
    <property type="evidence" value="ECO:0007669"/>
    <property type="project" value="UniProtKB-KW"/>
</dbReference>
<dbReference type="EMBL" id="GECZ01018375">
    <property type="protein sequence ID" value="JAS51394.1"/>
    <property type="molecule type" value="Transcribed_RNA"/>
</dbReference>
<proteinExistence type="inferred from homology"/>
<keyword evidence="3" id="KW-0378">Hydrolase</keyword>
<comment type="similarity">
    <text evidence="1">Belongs to the type-B carboxylesterase/lipase family.</text>
</comment>
<evidence type="ECO:0000256" key="1">
    <source>
        <dbReference type="ARBA" id="ARBA00005964"/>
    </source>
</evidence>
<evidence type="ECO:0000313" key="6">
    <source>
        <dbReference type="EMBL" id="JAS51394.1"/>
    </source>
</evidence>
<name>A0A1B6FMK4_9HEMI</name>
<keyword evidence="2" id="KW-0719">Serine esterase</keyword>
<evidence type="ECO:0000256" key="4">
    <source>
        <dbReference type="ARBA" id="ARBA00023180"/>
    </source>
</evidence>
<dbReference type="PANTHER" id="PTHR43142">
    <property type="entry name" value="CARBOXYLIC ESTER HYDROLASE"/>
    <property type="match status" value="1"/>
</dbReference>
<dbReference type="InterPro" id="IPR002018">
    <property type="entry name" value="CarbesteraseB"/>
</dbReference>
<evidence type="ECO:0000256" key="3">
    <source>
        <dbReference type="ARBA" id="ARBA00022801"/>
    </source>
</evidence>
<dbReference type="AlphaFoldDB" id="A0A1B6FMK4"/>
<organism evidence="6">
    <name type="scientific">Cuerna arida</name>
    <dbReference type="NCBI Taxonomy" id="1464854"/>
    <lineage>
        <taxon>Eukaryota</taxon>
        <taxon>Metazoa</taxon>
        <taxon>Ecdysozoa</taxon>
        <taxon>Arthropoda</taxon>
        <taxon>Hexapoda</taxon>
        <taxon>Insecta</taxon>
        <taxon>Pterygota</taxon>
        <taxon>Neoptera</taxon>
        <taxon>Paraneoptera</taxon>
        <taxon>Hemiptera</taxon>
        <taxon>Auchenorrhyncha</taxon>
        <taxon>Membracoidea</taxon>
        <taxon>Cicadellidae</taxon>
        <taxon>Cicadellinae</taxon>
        <taxon>Proconiini</taxon>
        <taxon>Cuerna</taxon>
    </lineage>
</organism>
<dbReference type="PANTHER" id="PTHR43142:SF1">
    <property type="entry name" value="CARBOXYLIC ESTER HYDROLASE"/>
    <property type="match status" value="1"/>
</dbReference>
<protein>
    <recommendedName>
        <fullName evidence="5">Carboxylesterase type B domain-containing protein</fullName>
    </recommendedName>
</protein>
<feature type="non-terminal residue" evidence="6">
    <location>
        <position position="1"/>
    </location>
</feature>
<evidence type="ECO:0000259" key="5">
    <source>
        <dbReference type="Pfam" id="PF00135"/>
    </source>
</evidence>
<dbReference type="SUPFAM" id="SSF53474">
    <property type="entry name" value="alpha/beta-Hydrolases"/>
    <property type="match status" value="1"/>
</dbReference>
<keyword evidence="4" id="KW-0325">Glycoprotein</keyword>
<dbReference type="InterPro" id="IPR029058">
    <property type="entry name" value="AB_hydrolase_fold"/>
</dbReference>
<feature type="domain" description="Carboxylesterase type B" evidence="5">
    <location>
        <begin position="16"/>
        <end position="160"/>
    </location>
</feature>
<accession>A0A1B6FMK4</accession>
<gene>
    <name evidence="6" type="ORF">g.35585</name>
</gene>
<reference evidence="6" key="1">
    <citation type="submission" date="2015-11" db="EMBL/GenBank/DDBJ databases">
        <title>De novo transcriptome assembly of four potential Pierce s Disease insect vectors from Arizona vineyards.</title>
        <authorList>
            <person name="Tassone E.E."/>
        </authorList>
    </citation>
    <scope>NUCLEOTIDE SEQUENCE</scope>
</reference>
<dbReference type="Pfam" id="PF00135">
    <property type="entry name" value="COesterase"/>
    <property type="match status" value="1"/>
</dbReference>
<evidence type="ECO:0000256" key="2">
    <source>
        <dbReference type="ARBA" id="ARBA00022487"/>
    </source>
</evidence>
<feature type="non-terminal residue" evidence="6">
    <location>
        <position position="160"/>
    </location>
</feature>